<dbReference type="PRINTS" id="PR00812">
    <property type="entry name" value="BCTERIALGSPF"/>
</dbReference>
<dbReference type="AlphaFoldDB" id="A0A4R2TB15"/>
<evidence type="ECO:0000256" key="5">
    <source>
        <dbReference type="ARBA" id="ARBA00022519"/>
    </source>
</evidence>
<comment type="subcellular location">
    <subcellularLocation>
        <location evidence="1">Cell inner membrane</location>
        <topology evidence="1">Multi-pass membrane protein</topology>
    </subcellularLocation>
    <subcellularLocation>
        <location evidence="9">Cell membrane</location>
        <topology evidence="9">Multi-pass membrane protein</topology>
    </subcellularLocation>
</comment>
<feature type="domain" description="Type II secretion system protein GspF" evidence="11">
    <location>
        <begin position="67"/>
        <end position="190"/>
    </location>
</feature>
<dbReference type="PROSITE" id="PS00874">
    <property type="entry name" value="T2SP_F"/>
    <property type="match status" value="1"/>
</dbReference>
<reference evidence="12 13" key="1">
    <citation type="submission" date="2019-03" db="EMBL/GenBank/DDBJ databases">
        <title>Genomic Encyclopedia of Type Strains, Phase IV (KMG-IV): sequencing the most valuable type-strain genomes for metagenomic binning, comparative biology and taxonomic classification.</title>
        <authorList>
            <person name="Goeker M."/>
        </authorList>
    </citation>
    <scope>NUCLEOTIDE SEQUENCE [LARGE SCALE GENOMIC DNA]</scope>
    <source>
        <strain evidence="12 13">DSM 100013</strain>
    </source>
</reference>
<keyword evidence="8 10" id="KW-0472">Membrane</keyword>
<comment type="caution">
    <text evidence="12">The sequence shown here is derived from an EMBL/GenBank/DDBJ whole genome shotgun (WGS) entry which is preliminary data.</text>
</comment>
<evidence type="ECO:0000313" key="12">
    <source>
        <dbReference type="EMBL" id="TCQ00540.1"/>
    </source>
</evidence>
<keyword evidence="5" id="KW-0997">Cell inner membrane</keyword>
<organism evidence="12 13">
    <name type="scientific">Serpentinicella alkaliphila</name>
    <dbReference type="NCBI Taxonomy" id="1734049"/>
    <lineage>
        <taxon>Bacteria</taxon>
        <taxon>Bacillati</taxon>
        <taxon>Bacillota</taxon>
        <taxon>Clostridia</taxon>
        <taxon>Peptostreptococcales</taxon>
        <taxon>Natronincolaceae</taxon>
        <taxon>Serpentinicella</taxon>
    </lineage>
</organism>
<evidence type="ECO:0000256" key="7">
    <source>
        <dbReference type="ARBA" id="ARBA00022989"/>
    </source>
</evidence>
<dbReference type="InterPro" id="IPR001992">
    <property type="entry name" value="T2SS_GspF/T4SS_PilC_CS"/>
</dbReference>
<evidence type="ECO:0000256" key="1">
    <source>
        <dbReference type="ARBA" id="ARBA00004429"/>
    </source>
</evidence>
<evidence type="ECO:0000256" key="8">
    <source>
        <dbReference type="ARBA" id="ARBA00023136"/>
    </source>
</evidence>
<dbReference type="Proteomes" id="UP000295504">
    <property type="component" value="Unassembled WGS sequence"/>
</dbReference>
<dbReference type="InterPro" id="IPR018076">
    <property type="entry name" value="T2SS_GspF_dom"/>
</dbReference>
<feature type="transmembrane region" description="Helical" evidence="10">
    <location>
        <begin position="219"/>
        <end position="235"/>
    </location>
</feature>
<dbReference type="PANTHER" id="PTHR30012:SF0">
    <property type="entry name" value="TYPE II SECRETION SYSTEM PROTEIN F-RELATED"/>
    <property type="match status" value="1"/>
</dbReference>
<proteinExistence type="inferred from homology"/>
<dbReference type="GO" id="GO:0009306">
    <property type="term" value="P:protein secretion"/>
    <property type="evidence" value="ECO:0007669"/>
    <property type="project" value="InterPro"/>
</dbReference>
<dbReference type="InterPro" id="IPR003004">
    <property type="entry name" value="GspF/PilC"/>
</dbReference>
<dbReference type="GO" id="GO:0005886">
    <property type="term" value="C:plasma membrane"/>
    <property type="evidence" value="ECO:0007669"/>
    <property type="project" value="UniProtKB-SubCell"/>
</dbReference>
<name>A0A4R2TB15_9FIRM</name>
<evidence type="ECO:0000256" key="4">
    <source>
        <dbReference type="ARBA" id="ARBA00022475"/>
    </source>
</evidence>
<dbReference type="PANTHER" id="PTHR30012">
    <property type="entry name" value="GENERAL SECRETION PATHWAY PROTEIN"/>
    <property type="match status" value="1"/>
</dbReference>
<keyword evidence="3 9" id="KW-0813">Transport</keyword>
<feature type="transmembrane region" description="Helical" evidence="10">
    <location>
        <begin position="373"/>
        <end position="394"/>
    </location>
</feature>
<dbReference type="FunFam" id="1.20.81.30:FF:000001">
    <property type="entry name" value="Type II secretion system protein F"/>
    <property type="match status" value="2"/>
</dbReference>
<keyword evidence="7 10" id="KW-1133">Transmembrane helix</keyword>
<feature type="transmembrane region" description="Helical" evidence="10">
    <location>
        <begin position="167"/>
        <end position="189"/>
    </location>
</feature>
<evidence type="ECO:0000256" key="2">
    <source>
        <dbReference type="ARBA" id="ARBA00005745"/>
    </source>
</evidence>
<keyword evidence="4" id="KW-1003">Cell membrane</keyword>
<gene>
    <name evidence="12" type="ORF">EDD79_103029</name>
</gene>
<sequence>MPVYQYKAVSVRGENIEGTYTAKSKNEVVMMLKENQNYPVSIQESVSKDIRDFQLLSKVKTKDIAVFCRQFYTMLNSGITIIQCLDILRQQVENKKLKKAVGEVYEDVQKGLTFSEALKKHPVVFPQLMTYMVAAGEVSGSLDIVMDRLSTHYEKENKIQNKVKGAMIYPIILSLVSAVTVIFLLTFVMPTFLSMFQSSGVALPLPTRMLLSFSEAIKAYWYVFIIVSLALFYGVKRFVNSEEGRLEFDKFKLSIPLINKLNQKIISARFSRTLSTLLISGIPLLQSLENVANSVGNRYAAEGIMKAMEDIQKGADIATPIKQTGLFPPMLDNMIRIGEESGTLDEILDKTANFYDEEVDFAISKMTTMLEPIMIVFMAIIIGFIVIAMVLPMFDMMQTVQ</sequence>
<feature type="domain" description="Type II secretion system protein GspF" evidence="11">
    <location>
        <begin position="270"/>
        <end position="392"/>
    </location>
</feature>
<dbReference type="Pfam" id="PF00482">
    <property type="entry name" value="T2SSF"/>
    <property type="match status" value="2"/>
</dbReference>
<dbReference type="OrthoDB" id="9805682at2"/>
<dbReference type="RefSeq" id="WP_132849045.1">
    <property type="nucleotide sequence ID" value="NZ_CP058648.1"/>
</dbReference>
<keyword evidence="6 9" id="KW-0812">Transmembrane</keyword>
<dbReference type="Gene3D" id="1.20.81.30">
    <property type="entry name" value="Type II secretion system (T2SS), domain F"/>
    <property type="match status" value="2"/>
</dbReference>
<dbReference type="EMBL" id="SLYC01000030">
    <property type="protein sequence ID" value="TCQ00540.1"/>
    <property type="molecule type" value="Genomic_DNA"/>
</dbReference>
<keyword evidence="13" id="KW-1185">Reference proteome</keyword>
<evidence type="ECO:0000313" key="13">
    <source>
        <dbReference type="Proteomes" id="UP000295504"/>
    </source>
</evidence>
<dbReference type="InterPro" id="IPR042094">
    <property type="entry name" value="T2SS_GspF_sf"/>
</dbReference>
<evidence type="ECO:0000256" key="9">
    <source>
        <dbReference type="RuleBase" id="RU003923"/>
    </source>
</evidence>
<evidence type="ECO:0000256" key="3">
    <source>
        <dbReference type="ARBA" id="ARBA00022448"/>
    </source>
</evidence>
<evidence type="ECO:0000259" key="11">
    <source>
        <dbReference type="Pfam" id="PF00482"/>
    </source>
</evidence>
<protein>
    <submittedName>
        <fullName evidence="12">Type IV pilus assembly protein PilC</fullName>
    </submittedName>
</protein>
<evidence type="ECO:0000256" key="6">
    <source>
        <dbReference type="ARBA" id="ARBA00022692"/>
    </source>
</evidence>
<accession>A0A4R2TB15</accession>
<comment type="similarity">
    <text evidence="2 9">Belongs to the GSP F family.</text>
</comment>
<evidence type="ECO:0000256" key="10">
    <source>
        <dbReference type="SAM" id="Phobius"/>
    </source>
</evidence>